<dbReference type="GO" id="GO:0046872">
    <property type="term" value="F:metal ion binding"/>
    <property type="evidence" value="ECO:0007669"/>
    <property type="project" value="InterPro"/>
</dbReference>
<accession>A0AAV5MUL2</accession>
<protein>
    <recommendedName>
        <fullName evidence="1">Peptidase M16 N-terminal domain-containing protein</fullName>
    </recommendedName>
</protein>
<dbReference type="InterPro" id="IPR011249">
    <property type="entry name" value="Metalloenz_LuxS/M16"/>
</dbReference>
<dbReference type="Proteomes" id="UP001054252">
    <property type="component" value="Unassembled WGS sequence"/>
</dbReference>
<dbReference type="SUPFAM" id="SSF63411">
    <property type="entry name" value="LuxS/MPP-like metallohydrolase"/>
    <property type="match status" value="1"/>
</dbReference>
<evidence type="ECO:0000313" key="2">
    <source>
        <dbReference type="EMBL" id="GKV53515.1"/>
    </source>
</evidence>
<dbReference type="InterPro" id="IPR011765">
    <property type="entry name" value="Pept_M16_N"/>
</dbReference>
<dbReference type="Pfam" id="PF00675">
    <property type="entry name" value="Peptidase_M16"/>
    <property type="match status" value="1"/>
</dbReference>
<feature type="non-terminal residue" evidence="2">
    <location>
        <position position="55"/>
    </location>
</feature>
<evidence type="ECO:0000259" key="1">
    <source>
        <dbReference type="Pfam" id="PF00675"/>
    </source>
</evidence>
<name>A0AAV5MUL2_9ROSI</name>
<dbReference type="GO" id="GO:0005739">
    <property type="term" value="C:mitochondrion"/>
    <property type="evidence" value="ECO:0007669"/>
    <property type="project" value="TreeGrafter"/>
</dbReference>
<proteinExistence type="predicted"/>
<dbReference type="PANTHER" id="PTHR11851">
    <property type="entry name" value="METALLOPROTEASE"/>
    <property type="match status" value="1"/>
</dbReference>
<keyword evidence="3" id="KW-1185">Reference proteome</keyword>
<feature type="domain" description="Peptidase M16 N-terminal" evidence="1">
    <location>
        <begin position="1"/>
        <end position="54"/>
    </location>
</feature>
<dbReference type="InterPro" id="IPR050361">
    <property type="entry name" value="MPP/UQCRC_Complex"/>
</dbReference>
<organism evidence="2 3">
    <name type="scientific">Rubroshorea leprosula</name>
    <dbReference type="NCBI Taxonomy" id="152421"/>
    <lineage>
        <taxon>Eukaryota</taxon>
        <taxon>Viridiplantae</taxon>
        <taxon>Streptophyta</taxon>
        <taxon>Embryophyta</taxon>
        <taxon>Tracheophyta</taxon>
        <taxon>Spermatophyta</taxon>
        <taxon>Magnoliopsida</taxon>
        <taxon>eudicotyledons</taxon>
        <taxon>Gunneridae</taxon>
        <taxon>Pentapetalae</taxon>
        <taxon>rosids</taxon>
        <taxon>malvids</taxon>
        <taxon>Malvales</taxon>
        <taxon>Dipterocarpaceae</taxon>
        <taxon>Rubroshorea</taxon>
    </lineage>
</organism>
<dbReference type="PANTHER" id="PTHR11851:SF203">
    <property type="entry name" value="MITOCHONDRIAL-PROCESSING PEPTIDASE SUBUNIT ALPHA-1, MITOCHONDRIAL-RELATED"/>
    <property type="match status" value="1"/>
</dbReference>
<comment type="caution">
    <text evidence="2">The sequence shown here is derived from an EMBL/GenBank/DDBJ whole genome shotgun (WGS) entry which is preliminary data.</text>
</comment>
<reference evidence="2 3" key="1">
    <citation type="journal article" date="2021" name="Commun. Biol.">
        <title>The genome of Shorea leprosula (Dipterocarpaceae) highlights the ecological relevance of drought in aseasonal tropical rainforests.</title>
        <authorList>
            <person name="Ng K.K.S."/>
            <person name="Kobayashi M.J."/>
            <person name="Fawcett J.A."/>
            <person name="Hatakeyama M."/>
            <person name="Paape T."/>
            <person name="Ng C.H."/>
            <person name="Ang C.C."/>
            <person name="Tnah L.H."/>
            <person name="Lee C.T."/>
            <person name="Nishiyama T."/>
            <person name="Sese J."/>
            <person name="O'Brien M.J."/>
            <person name="Copetti D."/>
            <person name="Mohd Noor M.I."/>
            <person name="Ong R.C."/>
            <person name="Putra M."/>
            <person name="Sireger I.Z."/>
            <person name="Indrioko S."/>
            <person name="Kosugi Y."/>
            <person name="Izuno A."/>
            <person name="Isagi Y."/>
            <person name="Lee S.L."/>
            <person name="Shimizu K.K."/>
        </authorList>
    </citation>
    <scope>NUCLEOTIDE SEQUENCE [LARGE SCALE GENOMIC DNA]</scope>
    <source>
        <strain evidence="2">214</strain>
    </source>
</reference>
<dbReference type="EMBL" id="BPVZ01001469">
    <property type="protein sequence ID" value="GKV53515.1"/>
    <property type="molecule type" value="Genomic_DNA"/>
</dbReference>
<evidence type="ECO:0000313" key="3">
    <source>
        <dbReference type="Proteomes" id="UP001054252"/>
    </source>
</evidence>
<dbReference type="AlphaFoldDB" id="A0AAV5MUL2"/>
<sequence length="55" mass="6314">MTYTVDAIQTYMPEMVELLVDCVRNPAFLEWEVNEELQKVTAELGEISKNPQALL</sequence>
<gene>
    <name evidence="2" type="ORF">SLEP1_g60036</name>
</gene>
<dbReference type="Gene3D" id="3.30.830.10">
    <property type="entry name" value="Metalloenzyme, LuxS/M16 peptidase-like"/>
    <property type="match status" value="1"/>
</dbReference>